<organism evidence="2 3">
    <name type="scientific">Natranaerobius trueperi</name>
    <dbReference type="NCBI Taxonomy" id="759412"/>
    <lineage>
        <taxon>Bacteria</taxon>
        <taxon>Bacillati</taxon>
        <taxon>Bacillota</taxon>
        <taxon>Clostridia</taxon>
        <taxon>Natranaerobiales</taxon>
        <taxon>Natranaerobiaceae</taxon>
        <taxon>Natranaerobius</taxon>
    </lineage>
</organism>
<name>A0A226BZJ2_9FIRM</name>
<proteinExistence type="predicted"/>
<accession>A0A226BZJ2</accession>
<dbReference type="PANTHER" id="PTHR35801:SF1">
    <property type="entry name" value="PHOSPHOSERINE PHOSPHATASE RSBX"/>
    <property type="match status" value="1"/>
</dbReference>
<dbReference type="SUPFAM" id="SSF81606">
    <property type="entry name" value="PP2C-like"/>
    <property type="match status" value="1"/>
</dbReference>
<dbReference type="SMART" id="SM00331">
    <property type="entry name" value="PP2C_SIG"/>
    <property type="match status" value="1"/>
</dbReference>
<dbReference type="InterPro" id="IPR036457">
    <property type="entry name" value="PPM-type-like_dom_sf"/>
</dbReference>
<gene>
    <name evidence="2" type="ORF">CDO51_07820</name>
</gene>
<reference evidence="2 3" key="1">
    <citation type="submission" date="2017-06" db="EMBL/GenBank/DDBJ databases">
        <title>Draft Genome Sequence of Natranaerobius trueperi halophilic, alkalithermophilic bacteria from soda lakes.</title>
        <authorList>
            <person name="Zhao B."/>
        </authorList>
    </citation>
    <scope>NUCLEOTIDE SEQUENCE [LARGE SCALE GENOMIC DNA]</scope>
    <source>
        <strain evidence="2 3">DSM 18760</strain>
    </source>
</reference>
<dbReference type="Pfam" id="PF07228">
    <property type="entry name" value="SpoIIE"/>
    <property type="match status" value="1"/>
</dbReference>
<keyword evidence="3" id="KW-1185">Reference proteome</keyword>
<dbReference type="AlphaFoldDB" id="A0A226BZJ2"/>
<dbReference type="Gene3D" id="3.60.40.10">
    <property type="entry name" value="PPM-type phosphatase domain"/>
    <property type="match status" value="1"/>
</dbReference>
<protein>
    <submittedName>
        <fullName evidence="2">Serine/threonine protein phosphatase</fullName>
    </submittedName>
</protein>
<evidence type="ECO:0000313" key="3">
    <source>
        <dbReference type="Proteomes" id="UP000214588"/>
    </source>
</evidence>
<dbReference type="Proteomes" id="UP000214588">
    <property type="component" value="Unassembled WGS sequence"/>
</dbReference>
<evidence type="ECO:0000259" key="1">
    <source>
        <dbReference type="SMART" id="SM00331"/>
    </source>
</evidence>
<dbReference type="RefSeq" id="WP_089023730.1">
    <property type="nucleotide sequence ID" value="NZ_NIQC01000015.1"/>
</dbReference>
<dbReference type="PANTHER" id="PTHR35801">
    <property type="entry name" value="PHOSPHOSERINE PHOSPHATASE RSBX"/>
    <property type="match status" value="1"/>
</dbReference>
<dbReference type="OrthoDB" id="9763774at2"/>
<evidence type="ECO:0000313" key="2">
    <source>
        <dbReference type="EMBL" id="OWZ83609.1"/>
    </source>
</evidence>
<dbReference type="EMBL" id="NIQC01000015">
    <property type="protein sequence ID" value="OWZ83609.1"/>
    <property type="molecule type" value="Genomic_DNA"/>
</dbReference>
<dbReference type="InterPro" id="IPR001932">
    <property type="entry name" value="PPM-type_phosphatase-like_dom"/>
</dbReference>
<feature type="domain" description="PPM-type phosphatase" evidence="1">
    <location>
        <begin position="2"/>
        <end position="214"/>
    </location>
</feature>
<comment type="caution">
    <text evidence="2">The sequence shown here is derived from an EMBL/GenBank/DDBJ whole genome shotgun (WGS) entry which is preliminary data.</text>
</comment>
<sequence length="232" mass="25325">MKVEITTDKIPKYASGESGDSFEIVERPQGGVSAILADGQGSGKSAKLTSNMVASKASTLIADGTRDGAVARATHDFLFAQKRGRVSATLTLLSCDLRTNTLVISRNTNCPTIVKRAEKTQILKESVKPIGFHNFVKPTIDEIPIQPGTIVIAFTDGIYHSGRKFNNQITLEEIANVASTHQYITDISREILNLGLSKDKNRPQDDMSVLVLGIFSDESKHKPRSVRVSYSY</sequence>
<dbReference type="InterPro" id="IPR039248">
    <property type="entry name" value="Ptase_RsbX"/>
</dbReference>